<evidence type="ECO:0000313" key="6">
    <source>
        <dbReference type="EMBL" id="PPA71514.1"/>
    </source>
</evidence>
<dbReference type="InterPro" id="IPR036028">
    <property type="entry name" value="SH3-like_dom_sf"/>
</dbReference>
<evidence type="ECO:0000256" key="4">
    <source>
        <dbReference type="SAM" id="SignalP"/>
    </source>
</evidence>
<feature type="domain" description="SH3b" evidence="5">
    <location>
        <begin position="172"/>
        <end position="243"/>
    </location>
</feature>
<feature type="domain" description="SH3b" evidence="5">
    <location>
        <begin position="260"/>
        <end position="324"/>
    </location>
</feature>
<dbReference type="SUPFAM" id="SSF50044">
    <property type="entry name" value="SH3-domain"/>
    <property type="match status" value="1"/>
</dbReference>
<dbReference type="Pfam" id="PF01520">
    <property type="entry name" value="Amidase_3"/>
    <property type="match status" value="1"/>
</dbReference>
<dbReference type="Proteomes" id="UP000239047">
    <property type="component" value="Unassembled WGS sequence"/>
</dbReference>
<dbReference type="AlphaFoldDB" id="A0A2S5GF29"/>
<dbReference type="InterPro" id="IPR017293">
    <property type="entry name" value="N-acetylmuramoyl-L-ala_amidase"/>
</dbReference>
<dbReference type="InterPro" id="IPR002508">
    <property type="entry name" value="MurNAc-LAA_cat"/>
</dbReference>
<comment type="caution">
    <text evidence="6">The sequence shown here is derived from an EMBL/GenBank/DDBJ whole genome shotgun (WGS) entry which is preliminary data.</text>
</comment>
<evidence type="ECO:0000259" key="5">
    <source>
        <dbReference type="PROSITE" id="PS51781"/>
    </source>
</evidence>
<evidence type="ECO:0000256" key="3">
    <source>
        <dbReference type="SAM" id="MobiDB-lite"/>
    </source>
</evidence>
<dbReference type="GO" id="GO:0008745">
    <property type="term" value="F:N-acetylmuramoyl-L-alanine amidase activity"/>
    <property type="evidence" value="ECO:0007669"/>
    <property type="project" value="InterPro"/>
</dbReference>
<dbReference type="Pfam" id="PF08239">
    <property type="entry name" value="SH3_3"/>
    <property type="match status" value="5"/>
</dbReference>
<dbReference type="Gene3D" id="3.40.630.40">
    <property type="entry name" value="Zn-dependent exopeptidases"/>
    <property type="match status" value="1"/>
</dbReference>
<feature type="region of interest" description="Disordered" evidence="3">
    <location>
        <begin position="159"/>
        <end position="181"/>
    </location>
</feature>
<dbReference type="PIRSF" id="PIRSF037846">
    <property type="entry name" value="Autolysin_YrvJ_prd"/>
    <property type="match status" value="1"/>
</dbReference>
<feature type="signal peptide" evidence="4">
    <location>
        <begin position="1"/>
        <end position="20"/>
    </location>
</feature>
<proteinExistence type="predicted"/>
<dbReference type="GO" id="GO:0009253">
    <property type="term" value="P:peptidoglycan catabolic process"/>
    <property type="evidence" value="ECO:0007669"/>
    <property type="project" value="InterPro"/>
</dbReference>
<dbReference type="PANTHER" id="PTHR34408">
    <property type="entry name" value="FAMILY PROTEIN, PUTATIVE-RELATED"/>
    <property type="match status" value="1"/>
</dbReference>
<dbReference type="CDD" id="cd02696">
    <property type="entry name" value="MurNAc-LAA"/>
    <property type="match status" value="1"/>
</dbReference>
<protein>
    <submittedName>
        <fullName evidence="6">N-acetylmuramoyl-L-alanine amidase</fullName>
    </submittedName>
</protein>
<dbReference type="SUPFAM" id="SSF53187">
    <property type="entry name" value="Zn-dependent exopeptidases"/>
    <property type="match status" value="1"/>
</dbReference>
<feature type="domain" description="SH3b" evidence="5">
    <location>
        <begin position="30"/>
        <end position="92"/>
    </location>
</feature>
<dbReference type="InterPro" id="IPR052354">
    <property type="entry name" value="Cell_Wall_Dynamics_Protein"/>
</dbReference>
<dbReference type="SMART" id="SM00646">
    <property type="entry name" value="Ami_3"/>
    <property type="match status" value="1"/>
</dbReference>
<keyword evidence="1" id="KW-0378">Hydrolase</keyword>
<dbReference type="GO" id="GO:0071555">
    <property type="term" value="P:cell wall organization"/>
    <property type="evidence" value="ECO:0007669"/>
    <property type="project" value="UniProtKB-KW"/>
</dbReference>
<sequence length="606" mass="65137">MLMRPFLPFLAVILILSSFALPEGTVNAETKSATVASDNVNLRQGPGLSFPTVATGSSGETYEVLDEEYGWLKLKLSNGEEGWIAEWLTIRDTPPQAEQQASEKRTVTTDQLRIRSGPGTDEAVLGVLSSGDSVTVHTDSSGWLEVTAADGTKGWVNGEFISSSGQSNQDSSDTSNSSIQSSQGTILVDRLNVRNDFSSEGSVIGSLNQGDRVNIIEEQYGWLNVEGNGLNGWVSSTYVQYQAQESADADQRPVQASTLEDTSIVVVVDSLTVRNGPAHSGESISAVSLGESFTIQEVSGDWYKIELDSGSTGWIASWFTEPGSGNTAEGSSTNGTTVTVLYNGSNVRSAPSVDSEVVSRINSGEQYETVSQTGDWYEIKLDNGASGFIANWIVSADGEAAQPIEADEEAVDQEETAEEPEASQDIMSISDATILIDAGHGGRDGGAIGASGSLEKSLTLRTAEMLYHKLSSTGANVIMTRQDDRYIDLHSRVALSQQHQADVFVSIHYDSIDDRSVRGFTTYYYGAMDEALADSVHSGLQDQMSLRSRGTQFGNYLVLRNNSIPAILLELGYISNPAEEAAINSDHFRDMAATGIYNGLVDYFEQ</sequence>
<name>A0A2S5GF29_9BACL</name>
<gene>
    <name evidence="6" type="ORF">C4B60_05480</name>
</gene>
<keyword evidence="2" id="KW-0961">Cell wall biogenesis/degradation</keyword>
<keyword evidence="7" id="KW-1185">Reference proteome</keyword>
<evidence type="ECO:0000256" key="2">
    <source>
        <dbReference type="ARBA" id="ARBA00023316"/>
    </source>
</evidence>
<feature type="chain" id="PRO_5038795704" evidence="4">
    <location>
        <begin position="21"/>
        <end position="606"/>
    </location>
</feature>
<feature type="compositionally biased region" description="Low complexity" evidence="3">
    <location>
        <begin position="161"/>
        <end position="181"/>
    </location>
</feature>
<organism evidence="6 7">
    <name type="scientific">Jeotgalibacillus proteolyticus</name>
    <dbReference type="NCBI Taxonomy" id="2082395"/>
    <lineage>
        <taxon>Bacteria</taxon>
        <taxon>Bacillati</taxon>
        <taxon>Bacillota</taxon>
        <taxon>Bacilli</taxon>
        <taxon>Bacillales</taxon>
        <taxon>Caryophanaceae</taxon>
        <taxon>Jeotgalibacillus</taxon>
    </lineage>
</organism>
<evidence type="ECO:0000313" key="7">
    <source>
        <dbReference type="Proteomes" id="UP000239047"/>
    </source>
</evidence>
<dbReference type="SMART" id="SM00287">
    <property type="entry name" value="SH3b"/>
    <property type="match status" value="5"/>
</dbReference>
<feature type="domain" description="SH3b" evidence="5">
    <location>
        <begin position="102"/>
        <end position="165"/>
    </location>
</feature>
<dbReference type="Gene3D" id="2.30.30.40">
    <property type="entry name" value="SH3 Domains"/>
    <property type="match status" value="5"/>
</dbReference>
<dbReference type="EMBL" id="PREZ01000002">
    <property type="protein sequence ID" value="PPA71514.1"/>
    <property type="molecule type" value="Genomic_DNA"/>
</dbReference>
<dbReference type="PANTHER" id="PTHR34408:SF1">
    <property type="entry name" value="GLYCOSYL HYDROLASE FAMILY 19 DOMAIN-CONTAINING PROTEIN HI_1415"/>
    <property type="match status" value="1"/>
</dbReference>
<reference evidence="6 7" key="1">
    <citation type="submission" date="2018-02" db="EMBL/GenBank/DDBJ databases">
        <title>Jeotgalibacillus proteolyticum sp. nov. a protease producing bacterium isolated from ocean sediments of Laizhou Bay.</title>
        <authorList>
            <person name="Li Y."/>
        </authorList>
    </citation>
    <scope>NUCLEOTIDE SEQUENCE [LARGE SCALE GENOMIC DNA]</scope>
    <source>
        <strain evidence="6 7">22-7</strain>
    </source>
</reference>
<feature type="domain" description="SH3b" evidence="5">
    <location>
        <begin position="335"/>
        <end position="397"/>
    </location>
</feature>
<evidence type="ECO:0000256" key="1">
    <source>
        <dbReference type="ARBA" id="ARBA00022801"/>
    </source>
</evidence>
<dbReference type="OrthoDB" id="9806267at2"/>
<accession>A0A2S5GF29</accession>
<keyword evidence="4" id="KW-0732">Signal</keyword>
<dbReference type="PROSITE" id="PS51781">
    <property type="entry name" value="SH3B"/>
    <property type="match status" value="5"/>
</dbReference>
<dbReference type="InterPro" id="IPR003646">
    <property type="entry name" value="SH3-like_bac-type"/>
</dbReference>